<feature type="repeat" description="TPR" evidence="10">
    <location>
        <begin position="482"/>
        <end position="515"/>
    </location>
</feature>
<protein>
    <submittedName>
        <fullName evidence="13">Tetratricopeptide repeat-containing protein</fullName>
    </submittedName>
</protein>
<feature type="repeat" description="TPR" evidence="10">
    <location>
        <begin position="524"/>
        <end position="557"/>
    </location>
</feature>
<feature type="repeat" description="TPR" evidence="10">
    <location>
        <begin position="314"/>
        <end position="347"/>
    </location>
</feature>
<evidence type="ECO:0000256" key="8">
    <source>
        <dbReference type="ARBA" id="ARBA00023175"/>
    </source>
</evidence>
<sequence>MNTVGQWIAQHQHLLLAGFGLLAFALLLKCGERKGRMPHLIFFLILFVMAAVIYLAKDDPAIWIPAAIALLTVAAPTALSWKPADQPDGMRQYEEELKTLRQQILDLQASGSMADDKQRQLLEAQLQAVQEHLTDIRESWKEEQQRRKAADEALEQMKCQMPDARIEKAQVSLRQGDTKAAKETFAEVRKQAGKAAALAAHHEGKLAEGEVNYAEAMELYRTAALLEKDNPDYLLAAGKMARKLAEYKQAQEWLERLLELREKEGKNDAGLGDALYELALLHKDLGQYAAAEPLYLRAVAVKEQALGKEHPDVADVLNGLAALYWREGKYAEAEPLYLRALAVKEQAFGKEHPSVAQTLNDLAILYRNQERVAEAESLYLRSLAIREKYLGKEHLDVAESLNNLALLCRKQGRYLEAEPLCLRSLAIKEAVLGKKHPRIAVTINNLAVLYRQQGKFRKSESLSQRDLIITEKAFGKEHPDVAVTLNNLAELYRMQSRYAEAEPLLHRALQIREDKLGKNHTAVATTLHIMADLYRDQGRYAEAEPLYQRALSILQAKLPAGHSRISGCQKDYDEMKEKMAGM</sequence>
<keyword evidence="12" id="KW-0472">Membrane</keyword>
<feature type="transmembrane region" description="Helical" evidence="12">
    <location>
        <begin position="12"/>
        <end position="28"/>
    </location>
</feature>
<keyword evidence="9" id="KW-0206">Cytoskeleton</keyword>
<keyword evidence="7 11" id="KW-0175">Coiled coil</keyword>
<evidence type="ECO:0000256" key="7">
    <source>
        <dbReference type="ARBA" id="ARBA00023054"/>
    </source>
</evidence>
<dbReference type="EMBL" id="NQJD01000013">
    <property type="protein sequence ID" value="TAA74985.1"/>
    <property type="molecule type" value="Genomic_DNA"/>
</dbReference>
<evidence type="ECO:0000256" key="1">
    <source>
        <dbReference type="ARBA" id="ARBA00004245"/>
    </source>
</evidence>
<dbReference type="PROSITE" id="PS50005">
    <property type="entry name" value="TPR"/>
    <property type="match status" value="3"/>
</dbReference>
<reference evidence="13" key="1">
    <citation type="submission" date="2017-07" db="EMBL/GenBank/DDBJ databases">
        <title>The cable genome - Insights into the physiology and evolution of filamentous bacteria capable of sulfide oxidation via long distance electron transfer.</title>
        <authorList>
            <person name="Thorup C."/>
            <person name="Bjerg J.T."/>
            <person name="Schreiber L."/>
            <person name="Nielsen L.P."/>
            <person name="Kjeldsen K.U."/>
            <person name="Boesen T."/>
            <person name="Boggild A."/>
            <person name="Meysman F."/>
            <person name="Geelhoed J."/>
            <person name="Schramm A."/>
        </authorList>
    </citation>
    <scope>NUCLEOTIDE SEQUENCE [LARGE SCALE GENOMIC DNA]</scope>
    <source>
        <strain evidence="13">GS</strain>
    </source>
</reference>
<comment type="caution">
    <text evidence="13">The sequence shown here is derived from an EMBL/GenBank/DDBJ whole genome shotgun (WGS) entry which is preliminary data.</text>
</comment>
<dbReference type="InterPro" id="IPR019734">
    <property type="entry name" value="TPR_rpt"/>
</dbReference>
<keyword evidence="5" id="KW-0677">Repeat</keyword>
<comment type="similarity">
    <text evidence="2">Belongs to the kinesin light chain family.</text>
</comment>
<evidence type="ECO:0000256" key="4">
    <source>
        <dbReference type="ARBA" id="ARBA00022701"/>
    </source>
</evidence>
<evidence type="ECO:0000256" key="10">
    <source>
        <dbReference type="PROSITE-ProRule" id="PRU00339"/>
    </source>
</evidence>
<dbReference type="AlphaFoldDB" id="A0A521G1U1"/>
<name>A0A521G1U1_9BACT</name>
<dbReference type="PANTHER" id="PTHR45783:SF3">
    <property type="entry name" value="KINESIN LIGHT CHAIN"/>
    <property type="match status" value="1"/>
</dbReference>
<dbReference type="GO" id="GO:0005874">
    <property type="term" value="C:microtubule"/>
    <property type="evidence" value="ECO:0007669"/>
    <property type="project" value="UniProtKB-KW"/>
</dbReference>
<dbReference type="GO" id="GO:0005871">
    <property type="term" value="C:kinesin complex"/>
    <property type="evidence" value="ECO:0007669"/>
    <property type="project" value="InterPro"/>
</dbReference>
<organism evidence="13 14">
    <name type="scientific">Candidatus Electronema aureum</name>
    <dbReference type="NCBI Taxonomy" id="2005002"/>
    <lineage>
        <taxon>Bacteria</taxon>
        <taxon>Pseudomonadati</taxon>
        <taxon>Thermodesulfobacteriota</taxon>
        <taxon>Desulfobulbia</taxon>
        <taxon>Desulfobulbales</taxon>
        <taxon>Desulfobulbaceae</taxon>
        <taxon>Candidatus Electronema</taxon>
    </lineage>
</organism>
<keyword evidence="8" id="KW-0505">Motor protein</keyword>
<evidence type="ECO:0000256" key="3">
    <source>
        <dbReference type="ARBA" id="ARBA00022490"/>
    </source>
</evidence>
<keyword evidence="12" id="KW-0812">Transmembrane</keyword>
<evidence type="ECO:0000256" key="12">
    <source>
        <dbReference type="SAM" id="Phobius"/>
    </source>
</evidence>
<dbReference type="Gene3D" id="1.25.40.10">
    <property type="entry name" value="Tetratricopeptide repeat domain"/>
    <property type="match status" value="3"/>
</dbReference>
<dbReference type="SMART" id="SM00028">
    <property type="entry name" value="TPR"/>
    <property type="match status" value="10"/>
</dbReference>
<feature type="transmembrane region" description="Helical" evidence="12">
    <location>
        <begin position="62"/>
        <end position="81"/>
    </location>
</feature>
<dbReference type="InterPro" id="IPR002151">
    <property type="entry name" value="Kinesin_light"/>
</dbReference>
<keyword evidence="6 10" id="KW-0802">TPR repeat</keyword>
<dbReference type="PANTHER" id="PTHR45783">
    <property type="entry name" value="KINESIN LIGHT CHAIN"/>
    <property type="match status" value="1"/>
</dbReference>
<dbReference type="SUPFAM" id="SSF48452">
    <property type="entry name" value="TPR-like"/>
    <property type="match status" value="4"/>
</dbReference>
<evidence type="ECO:0000313" key="13">
    <source>
        <dbReference type="EMBL" id="TAA74985.1"/>
    </source>
</evidence>
<evidence type="ECO:0000256" key="11">
    <source>
        <dbReference type="SAM" id="Coils"/>
    </source>
</evidence>
<keyword evidence="4" id="KW-0493">Microtubule</keyword>
<evidence type="ECO:0000256" key="6">
    <source>
        <dbReference type="ARBA" id="ARBA00022803"/>
    </source>
</evidence>
<comment type="subcellular location">
    <subcellularLocation>
        <location evidence="1">Cytoplasm</location>
        <location evidence="1">Cytoskeleton</location>
    </subcellularLocation>
</comment>
<evidence type="ECO:0000256" key="2">
    <source>
        <dbReference type="ARBA" id="ARBA00009622"/>
    </source>
</evidence>
<proteinExistence type="inferred from homology"/>
<keyword evidence="12" id="KW-1133">Transmembrane helix</keyword>
<feature type="transmembrane region" description="Helical" evidence="12">
    <location>
        <begin position="40"/>
        <end position="56"/>
    </location>
</feature>
<dbReference type="PRINTS" id="PR00381">
    <property type="entry name" value="KINESINLIGHT"/>
</dbReference>
<dbReference type="Pfam" id="PF13424">
    <property type="entry name" value="TPR_12"/>
    <property type="match status" value="3"/>
</dbReference>
<dbReference type="GO" id="GO:0005737">
    <property type="term" value="C:cytoplasm"/>
    <property type="evidence" value="ECO:0007669"/>
    <property type="project" value="TreeGrafter"/>
</dbReference>
<evidence type="ECO:0000256" key="5">
    <source>
        <dbReference type="ARBA" id="ARBA00022737"/>
    </source>
</evidence>
<evidence type="ECO:0000313" key="14">
    <source>
        <dbReference type="Proteomes" id="UP000316238"/>
    </source>
</evidence>
<dbReference type="GO" id="GO:0019894">
    <property type="term" value="F:kinesin binding"/>
    <property type="evidence" value="ECO:0007669"/>
    <property type="project" value="TreeGrafter"/>
</dbReference>
<keyword evidence="3" id="KW-0963">Cytoplasm</keyword>
<dbReference type="Pfam" id="PF13181">
    <property type="entry name" value="TPR_8"/>
    <property type="match status" value="2"/>
</dbReference>
<dbReference type="InterPro" id="IPR011990">
    <property type="entry name" value="TPR-like_helical_dom_sf"/>
</dbReference>
<feature type="coiled-coil region" evidence="11">
    <location>
        <begin position="90"/>
        <end position="139"/>
    </location>
</feature>
<dbReference type="Proteomes" id="UP000316238">
    <property type="component" value="Unassembled WGS sequence"/>
</dbReference>
<gene>
    <name evidence="13" type="ORF">CDV28_11313</name>
</gene>
<keyword evidence="14" id="KW-1185">Reference proteome</keyword>
<accession>A0A521G1U1</accession>
<dbReference type="GO" id="GO:0007018">
    <property type="term" value="P:microtubule-based movement"/>
    <property type="evidence" value="ECO:0007669"/>
    <property type="project" value="TreeGrafter"/>
</dbReference>
<evidence type="ECO:0000256" key="9">
    <source>
        <dbReference type="ARBA" id="ARBA00023212"/>
    </source>
</evidence>